<dbReference type="KEGG" id="lamb:KBB96_01525"/>
<dbReference type="Pfam" id="PF07589">
    <property type="entry name" value="PEP-CTERM"/>
    <property type="match status" value="1"/>
</dbReference>
<evidence type="ECO:0000313" key="3">
    <source>
        <dbReference type="EMBL" id="QUE51586.1"/>
    </source>
</evidence>
<feature type="signal peptide" evidence="1">
    <location>
        <begin position="1"/>
        <end position="19"/>
    </location>
</feature>
<evidence type="ECO:0000259" key="2">
    <source>
        <dbReference type="Pfam" id="PF07589"/>
    </source>
</evidence>
<evidence type="ECO:0000256" key="1">
    <source>
        <dbReference type="SAM" id="SignalP"/>
    </source>
</evidence>
<organism evidence="3 4">
    <name type="scientific">Luteolibacter ambystomatis</name>
    <dbReference type="NCBI Taxonomy" id="2824561"/>
    <lineage>
        <taxon>Bacteria</taxon>
        <taxon>Pseudomonadati</taxon>
        <taxon>Verrucomicrobiota</taxon>
        <taxon>Verrucomicrobiia</taxon>
        <taxon>Verrucomicrobiales</taxon>
        <taxon>Verrucomicrobiaceae</taxon>
        <taxon>Luteolibacter</taxon>
    </lineage>
</organism>
<keyword evidence="1" id="KW-0732">Signal</keyword>
<dbReference type="RefSeq" id="WP_211631725.1">
    <property type="nucleotide sequence ID" value="NZ_CP073100.1"/>
</dbReference>
<dbReference type="AlphaFoldDB" id="A0A975J063"/>
<feature type="domain" description="Ice-binding protein C-terminal" evidence="2">
    <location>
        <begin position="201"/>
        <end position="223"/>
    </location>
</feature>
<accession>A0A975J063</accession>
<evidence type="ECO:0000313" key="4">
    <source>
        <dbReference type="Proteomes" id="UP000676169"/>
    </source>
</evidence>
<proteinExistence type="predicted"/>
<gene>
    <name evidence="3" type="ORF">KBB96_01525</name>
</gene>
<name>A0A975J063_9BACT</name>
<protein>
    <recommendedName>
        <fullName evidence="2">Ice-binding protein C-terminal domain-containing protein</fullName>
    </recommendedName>
</protein>
<sequence>MKTPLLIATLATTPIAAHSATVVLNNKDSSGLVTTGSQATFGGQSFILSTAGAGTGDTVAANSPLPATATLNSITFVKAPTGSATAGQLYVKIYTGSADATGTPVAVSSNSIDVNSATALSDLAWTFSGSSLSTSTTYFAVFSTNNANDSTGTDGVGARIAAANFGGGFVSTYSGGTAFNANSPTPAGVAFDSRFAVTFTTVPEPSAALLGSLGLLAIFGRRRA</sequence>
<keyword evidence="4" id="KW-1185">Reference proteome</keyword>
<reference evidence="3" key="1">
    <citation type="submission" date="2021-04" db="EMBL/GenBank/DDBJ databases">
        <title>Luteolibacter sp. 32A isolated from the skin of an Anderson's salamander (Ambystoma andersonii).</title>
        <authorList>
            <person name="Spergser J."/>
            <person name="Busse H.-J."/>
        </authorList>
    </citation>
    <scope>NUCLEOTIDE SEQUENCE</scope>
    <source>
        <strain evidence="3">32A</strain>
    </source>
</reference>
<dbReference type="EMBL" id="CP073100">
    <property type="protein sequence ID" value="QUE51586.1"/>
    <property type="molecule type" value="Genomic_DNA"/>
</dbReference>
<feature type="chain" id="PRO_5037999921" description="Ice-binding protein C-terminal domain-containing protein" evidence="1">
    <location>
        <begin position="20"/>
        <end position="224"/>
    </location>
</feature>
<dbReference type="InterPro" id="IPR013424">
    <property type="entry name" value="Ice-binding_C"/>
</dbReference>
<dbReference type="Proteomes" id="UP000676169">
    <property type="component" value="Chromosome"/>
</dbReference>